<evidence type="ECO:0000313" key="2">
    <source>
        <dbReference type="EMBL" id="KAK5872407.1"/>
    </source>
</evidence>
<reference evidence="2 3" key="1">
    <citation type="journal article" date="2023" name="Genes (Basel)">
        <title>Chromosome-Level Genome Assembly and Circadian Gene Repertoire of the Patagonia Blennie Eleginops maclovinus-The Closest Ancestral Proxy of Antarctic Cryonotothenioids.</title>
        <authorList>
            <person name="Cheng C.C."/>
            <person name="Rivera-Colon A.G."/>
            <person name="Minhas B.F."/>
            <person name="Wilson L."/>
            <person name="Rayamajhi N."/>
            <person name="Vargas-Chacoff L."/>
            <person name="Catchen J.M."/>
        </authorList>
    </citation>
    <scope>NUCLEOTIDE SEQUENCE [LARGE SCALE GENOMIC DNA]</scope>
    <source>
        <strain evidence="2">JMC-PN-2008</strain>
    </source>
</reference>
<evidence type="ECO:0000256" key="1">
    <source>
        <dbReference type="SAM" id="MobiDB-lite"/>
    </source>
</evidence>
<protein>
    <submittedName>
        <fullName evidence="2">Uncharacterized protein</fullName>
    </submittedName>
</protein>
<feature type="compositionally biased region" description="Basic residues" evidence="1">
    <location>
        <begin position="127"/>
        <end position="137"/>
    </location>
</feature>
<evidence type="ECO:0000313" key="3">
    <source>
        <dbReference type="Proteomes" id="UP001346869"/>
    </source>
</evidence>
<sequence>MVSSVAVFPSIHFRKLIPWLLRQPRGMAPSRSRGSLGLHFSSSLCRMPADLLLARRRSQLCRGATPSPVWVLPPPCPAMRPSVRAATPLSLCWPLHSSDSLCFSSNMSTGGKMSSSSSSNNDGQGKPKPKSPFRKRGSLQSTTSPGECWGEGVP</sequence>
<proteinExistence type="predicted"/>
<dbReference type="EMBL" id="JAUZQC010000004">
    <property type="protein sequence ID" value="KAK5872407.1"/>
    <property type="molecule type" value="Genomic_DNA"/>
</dbReference>
<feature type="region of interest" description="Disordered" evidence="1">
    <location>
        <begin position="107"/>
        <end position="154"/>
    </location>
</feature>
<organism evidence="2 3">
    <name type="scientific">Eleginops maclovinus</name>
    <name type="common">Patagonian blennie</name>
    <name type="synonym">Eleginus maclovinus</name>
    <dbReference type="NCBI Taxonomy" id="56733"/>
    <lineage>
        <taxon>Eukaryota</taxon>
        <taxon>Metazoa</taxon>
        <taxon>Chordata</taxon>
        <taxon>Craniata</taxon>
        <taxon>Vertebrata</taxon>
        <taxon>Euteleostomi</taxon>
        <taxon>Actinopterygii</taxon>
        <taxon>Neopterygii</taxon>
        <taxon>Teleostei</taxon>
        <taxon>Neoteleostei</taxon>
        <taxon>Acanthomorphata</taxon>
        <taxon>Eupercaria</taxon>
        <taxon>Perciformes</taxon>
        <taxon>Notothenioidei</taxon>
        <taxon>Eleginopidae</taxon>
        <taxon>Eleginops</taxon>
    </lineage>
</organism>
<comment type="caution">
    <text evidence="2">The sequence shown here is derived from an EMBL/GenBank/DDBJ whole genome shotgun (WGS) entry which is preliminary data.</text>
</comment>
<name>A0AAN7Y3R0_ELEMC</name>
<reference evidence="2 3" key="2">
    <citation type="journal article" date="2023" name="Mol. Biol. Evol.">
        <title>Genomics of Secondarily Temperate Adaptation in the Only Non-Antarctic Icefish.</title>
        <authorList>
            <person name="Rivera-Colon A.G."/>
            <person name="Rayamajhi N."/>
            <person name="Minhas B.F."/>
            <person name="Madrigal G."/>
            <person name="Bilyk K.T."/>
            <person name="Yoon V."/>
            <person name="Hune M."/>
            <person name="Gregory S."/>
            <person name="Cheng C.H.C."/>
            <person name="Catchen J.M."/>
        </authorList>
    </citation>
    <scope>NUCLEOTIDE SEQUENCE [LARGE SCALE GENOMIC DNA]</scope>
    <source>
        <strain evidence="2">JMC-PN-2008</strain>
    </source>
</reference>
<gene>
    <name evidence="2" type="ORF">PBY51_013114</name>
</gene>
<feature type="compositionally biased region" description="Low complexity" evidence="1">
    <location>
        <begin position="107"/>
        <end position="121"/>
    </location>
</feature>
<accession>A0AAN7Y3R0</accession>
<keyword evidence="3" id="KW-1185">Reference proteome</keyword>
<dbReference type="Proteomes" id="UP001346869">
    <property type="component" value="Unassembled WGS sequence"/>
</dbReference>
<dbReference type="AlphaFoldDB" id="A0AAN7Y3R0"/>